<sequence>MKKLYTYITLLIMAVLTVNTLSSCQDDDADQAYDLNGIWQGTIRGDYYSDRFNSRRTEWITEIQFRQDGAFAKGGVGTEYDYCRYTGEESWSTFDWEVRNGMIYMYFHEDHYRIIIRDYEQYSNWRGQFFRGYFDDYRTGQSIASFDLYKVDNWTDFAKKHKTYEIEK</sequence>
<dbReference type="EMBL" id="JABKKF010000002">
    <property type="protein sequence ID" value="NPD91192.1"/>
    <property type="molecule type" value="Genomic_DNA"/>
</dbReference>
<comment type="caution">
    <text evidence="2">The sequence shown here is derived from an EMBL/GenBank/DDBJ whole genome shotgun (WGS) entry which is preliminary data.</text>
</comment>
<dbReference type="PROSITE" id="PS51257">
    <property type="entry name" value="PROKAR_LIPOPROTEIN"/>
    <property type="match status" value="1"/>
</dbReference>
<evidence type="ECO:0000256" key="1">
    <source>
        <dbReference type="SAM" id="SignalP"/>
    </source>
</evidence>
<organism evidence="2 3">
    <name type="scientific">Xylanibacter muris</name>
    <dbReference type="NCBI Taxonomy" id="2736290"/>
    <lineage>
        <taxon>Bacteria</taxon>
        <taxon>Pseudomonadati</taxon>
        <taxon>Bacteroidota</taxon>
        <taxon>Bacteroidia</taxon>
        <taxon>Bacteroidales</taxon>
        <taxon>Prevotellaceae</taxon>
        <taxon>Xylanibacter</taxon>
    </lineage>
</organism>
<feature type="signal peptide" evidence="1">
    <location>
        <begin position="1"/>
        <end position="24"/>
    </location>
</feature>
<evidence type="ECO:0000313" key="3">
    <source>
        <dbReference type="Proteomes" id="UP000714420"/>
    </source>
</evidence>
<name>A0ABX2AMC9_9BACT</name>
<evidence type="ECO:0008006" key="4">
    <source>
        <dbReference type="Google" id="ProtNLM"/>
    </source>
</evidence>
<reference evidence="2 3" key="1">
    <citation type="submission" date="2020-05" db="EMBL/GenBank/DDBJ databases">
        <title>Distinct polysaccharide utilization as determinants for interspecies competition between intestinal Prevotella spp.</title>
        <authorList>
            <person name="Galvez E.J.C."/>
            <person name="Iljazovic A."/>
            <person name="Strowig T."/>
        </authorList>
    </citation>
    <scope>NUCLEOTIDE SEQUENCE [LARGE SCALE GENOMIC DNA]</scope>
    <source>
        <strain evidence="2 3">PMUR</strain>
    </source>
</reference>
<accession>A0ABX2AMC9</accession>
<protein>
    <recommendedName>
        <fullName evidence="4">Lipocalin-like domain-containing protein</fullName>
    </recommendedName>
</protein>
<dbReference type="Proteomes" id="UP000714420">
    <property type="component" value="Unassembled WGS sequence"/>
</dbReference>
<feature type="chain" id="PRO_5045067586" description="Lipocalin-like domain-containing protein" evidence="1">
    <location>
        <begin position="25"/>
        <end position="168"/>
    </location>
</feature>
<keyword evidence="3" id="KW-1185">Reference proteome</keyword>
<proteinExistence type="predicted"/>
<evidence type="ECO:0000313" key="2">
    <source>
        <dbReference type="EMBL" id="NPD91192.1"/>
    </source>
</evidence>
<keyword evidence="1" id="KW-0732">Signal</keyword>
<dbReference type="RefSeq" id="WP_172273242.1">
    <property type="nucleotide sequence ID" value="NZ_CASGMU010000002.1"/>
</dbReference>
<gene>
    <name evidence="2" type="ORF">HPS56_02305</name>
</gene>